<gene>
    <name evidence="2" type="ORF">Lalb_Chr14g0372021</name>
</gene>
<evidence type="ECO:0000313" key="2">
    <source>
        <dbReference type="EMBL" id="KAE9600356.1"/>
    </source>
</evidence>
<reference evidence="3" key="1">
    <citation type="journal article" date="2020" name="Nat. Commun.">
        <title>Genome sequence of the cluster root forming white lupin.</title>
        <authorList>
            <person name="Hufnagel B."/>
            <person name="Marques A."/>
            <person name="Soriano A."/>
            <person name="Marques L."/>
            <person name="Divol F."/>
            <person name="Doumas P."/>
            <person name="Sallet E."/>
            <person name="Mancinotti D."/>
            <person name="Carrere S."/>
            <person name="Marande W."/>
            <person name="Arribat S."/>
            <person name="Keller J."/>
            <person name="Huneau C."/>
            <person name="Blein T."/>
            <person name="Aime D."/>
            <person name="Laguerre M."/>
            <person name="Taylor J."/>
            <person name="Schubert V."/>
            <person name="Nelson M."/>
            <person name="Geu-Flores F."/>
            <person name="Crespi M."/>
            <person name="Gallardo-Guerrero K."/>
            <person name="Delaux P.-M."/>
            <person name="Salse J."/>
            <person name="Berges H."/>
            <person name="Guyot R."/>
            <person name="Gouzy J."/>
            <person name="Peret B."/>
        </authorList>
    </citation>
    <scope>NUCLEOTIDE SEQUENCE [LARGE SCALE GENOMIC DNA]</scope>
    <source>
        <strain evidence="3">cv. Amiga</strain>
    </source>
</reference>
<sequence>MEDKANMIKKGSCPTRLQKHAPASIEIDKVFNGNNPFGEASKAIPLLSPLIISSPQPLYAGYCNNIQTPTLENNNGNHGSSHSTTSNNGWEHPAMAPFPETSSLCSVFQKQCVFVNHGQ</sequence>
<dbReference type="EMBL" id="WOCE01000014">
    <property type="protein sequence ID" value="KAE9600356.1"/>
    <property type="molecule type" value="Genomic_DNA"/>
</dbReference>
<dbReference type="InterPro" id="IPR040381">
    <property type="entry name" value="At4g14450-like"/>
</dbReference>
<name>A0A6A5NES3_LUPAL</name>
<organism evidence="2 3">
    <name type="scientific">Lupinus albus</name>
    <name type="common">White lupine</name>
    <name type="synonym">Lupinus termis</name>
    <dbReference type="NCBI Taxonomy" id="3870"/>
    <lineage>
        <taxon>Eukaryota</taxon>
        <taxon>Viridiplantae</taxon>
        <taxon>Streptophyta</taxon>
        <taxon>Embryophyta</taxon>
        <taxon>Tracheophyta</taxon>
        <taxon>Spermatophyta</taxon>
        <taxon>Magnoliopsida</taxon>
        <taxon>eudicotyledons</taxon>
        <taxon>Gunneridae</taxon>
        <taxon>Pentapetalae</taxon>
        <taxon>rosids</taxon>
        <taxon>fabids</taxon>
        <taxon>Fabales</taxon>
        <taxon>Fabaceae</taxon>
        <taxon>Papilionoideae</taxon>
        <taxon>50 kb inversion clade</taxon>
        <taxon>genistoids sensu lato</taxon>
        <taxon>core genistoids</taxon>
        <taxon>Genisteae</taxon>
        <taxon>Lupinus</taxon>
    </lineage>
</organism>
<proteinExistence type="predicted"/>
<feature type="compositionally biased region" description="Low complexity" evidence="1">
    <location>
        <begin position="73"/>
        <end position="89"/>
    </location>
</feature>
<protein>
    <submittedName>
        <fullName evidence="2">Uncharacterized protein</fullName>
    </submittedName>
</protein>
<evidence type="ECO:0000313" key="3">
    <source>
        <dbReference type="Proteomes" id="UP000447434"/>
    </source>
</evidence>
<dbReference type="OrthoDB" id="773117at2759"/>
<keyword evidence="3" id="KW-1185">Reference proteome</keyword>
<comment type="caution">
    <text evidence="2">The sequence shown here is derived from an EMBL/GenBank/DDBJ whole genome shotgun (WGS) entry which is preliminary data.</text>
</comment>
<dbReference type="AlphaFoldDB" id="A0A6A5NES3"/>
<dbReference type="Proteomes" id="UP000447434">
    <property type="component" value="Chromosome 14"/>
</dbReference>
<feature type="region of interest" description="Disordered" evidence="1">
    <location>
        <begin position="70"/>
        <end position="94"/>
    </location>
</feature>
<dbReference type="PANTHER" id="PTHR33912:SF5">
    <property type="entry name" value="F22G5.17"/>
    <property type="match status" value="1"/>
</dbReference>
<dbReference type="PANTHER" id="PTHR33912">
    <property type="entry name" value="OS01G0939400 PROTEIN"/>
    <property type="match status" value="1"/>
</dbReference>
<evidence type="ECO:0000256" key="1">
    <source>
        <dbReference type="SAM" id="MobiDB-lite"/>
    </source>
</evidence>
<accession>A0A6A5NES3</accession>